<organism evidence="2 3">
    <name type="scientific">Spirosoma soli</name>
    <dbReference type="NCBI Taxonomy" id="1770529"/>
    <lineage>
        <taxon>Bacteria</taxon>
        <taxon>Pseudomonadati</taxon>
        <taxon>Bacteroidota</taxon>
        <taxon>Cytophagia</taxon>
        <taxon>Cytophagales</taxon>
        <taxon>Cytophagaceae</taxon>
        <taxon>Spirosoma</taxon>
    </lineage>
</organism>
<sequence length="168" mass="18040">MQKVLFLLAIVGLFTASCTKSSDPAPATQTRTQLIAKTWQMQTASATLNSNNFSVPVYAKGGTGNLLDYSKYQLTLGSDGKSSLFDGTTTRTGTWQLATNDTQLVITYPDNTKVTYTVDGASATNLDLSYQIDPATKDASEQALLAQGRSLNFDVSKGIKITTKLIPQ</sequence>
<evidence type="ECO:0000313" key="2">
    <source>
        <dbReference type="EMBL" id="MFD2572733.1"/>
    </source>
</evidence>
<proteinExistence type="predicted"/>
<comment type="caution">
    <text evidence="2">The sequence shown here is derived from an EMBL/GenBank/DDBJ whole genome shotgun (WGS) entry which is preliminary data.</text>
</comment>
<evidence type="ECO:0008006" key="4">
    <source>
        <dbReference type="Google" id="ProtNLM"/>
    </source>
</evidence>
<dbReference type="PROSITE" id="PS51257">
    <property type="entry name" value="PROKAR_LIPOPROTEIN"/>
    <property type="match status" value="1"/>
</dbReference>
<keyword evidence="1" id="KW-0732">Signal</keyword>
<evidence type="ECO:0000256" key="1">
    <source>
        <dbReference type="SAM" id="SignalP"/>
    </source>
</evidence>
<accession>A0ABW5M6W9</accession>
<name>A0ABW5M6W9_9BACT</name>
<dbReference type="EMBL" id="JBHULN010000012">
    <property type="protein sequence ID" value="MFD2572733.1"/>
    <property type="molecule type" value="Genomic_DNA"/>
</dbReference>
<feature type="signal peptide" evidence="1">
    <location>
        <begin position="1"/>
        <end position="22"/>
    </location>
</feature>
<gene>
    <name evidence="2" type="ORF">ACFSUS_18985</name>
</gene>
<dbReference type="Proteomes" id="UP001597469">
    <property type="component" value="Unassembled WGS sequence"/>
</dbReference>
<evidence type="ECO:0000313" key="3">
    <source>
        <dbReference type="Proteomes" id="UP001597469"/>
    </source>
</evidence>
<keyword evidence="3" id="KW-1185">Reference proteome</keyword>
<reference evidence="3" key="1">
    <citation type="journal article" date="2019" name="Int. J. Syst. Evol. Microbiol.">
        <title>The Global Catalogue of Microorganisms (GCM) 10K type strain sequencing project: providing services to taxonomists for standard genome sequencing and annotation.</title>
        <authorList>
            <consortium name="The Broad Institute Genomics Platform"/>
            <consortium name="The Broad Institute Genome Sequencing Center for Infectious Disease"/>
            <person name="Wu L."/>
            <person name="Ma J."/>
        </authorList>
    </citation>
    <scope>NUCLEOTIDE SEQUENCE [LARGE SCALE GENOMIC DNA]</scope>
    <source>
        <strain evidence="3">KCTC 42805</strain>
    </source>
</reference>
<protein>
    <recommendedName>
        <fullName evidence="4">Lipocalin-like domain-containing protein</fullName>
    </recommendedName>
</protein>
<feature type="chain" id="PRO_5047030829" description="Lipocalin-like domain-containing protein" evidence="1">
    <location>
        <begin position="23"/>
        <end position="168"/>
    </location>
</feature>
<dbReference type="RefSeq" id="WP_381525324.1">
    <property type="nucleotide sequence ID" value="NZ_JBHULN010000012.1"/>
</dbReference>